<reference evidence="1 2" key="1">
    <citation type="submission" date="2016-03" db="EMBL/GenBank/DDBJ databases">
        <title>EvidentialGene: Evidence-directed Construction of Genes on Genomes.</title>
        <authorList>
            <person name="Gilbert D.G."/>
            <person name="Choi J.-H."/>
            <person name="Mockaitis K."/>
            <person name="Colbourne J."/>
            <person name="Pfrender M."/>
        </authorList>
    </citation>
    <scope>NUCLEOTIDE SEQUENCE [LARGE SCALE GENOMIC DNA]</scope>
    <source>
        <strain evidence="1 2">Xinb3</strain>
        <tissue evidence="1">Complete organism</tissue>
    </source>
</reference>
<gene>
    <name evidence="1" type="ORF">APZ42_021973</name>
</gene>
<evidence type="ECO:0000313" key="2">
    <source>
        <dbReference type="Proteomes" id="UP000076858"/>
    </source>
</evidence>
<organism evidence="1 2">
    <name type="scientific">Daphnia magna</name>
    <dbReference type="NCBI Taxonomy" id="35525"/>
    <lineage>
        <taxon>Eukaryota</taxon>
        <taxon>Metazoa</taxon>
        <taxon>Ecdysozoa</taxon>
        <taxon>Arthropoda</taxon>
        <taxon>Crustacea</taxon>
        <taxon>Branchiopoda</taxon>
        <taxon>Diplostraca</taxon>
        <taxon>Cladocera</taxon>
        <taxon>Anomopoda</taxon>
        <taxon>Daphniidae</taxon>
        <taxon>Daphnia</taxon>
    </lineage>
</organism>
<comment type="caution">
    <text evidence="1">The sequence shown here is derived from an EMBL/GenBank/DDBJ whole genome shotgun (WGS) entry which is preliminary data.</text>
</comment>
<proteinExistence type="predicted"/>
<accession>A0A164W6U4</accession>
<keyword evidence="2" id="KW-1185">Reference proteome</keyword>
<dbReference type="AlphaFoldDB" id="A0A164W6U4"/>
<dbReference type="EMBL" id="LRGB01001326">
    <property type="protein sequence ID" value="KZS13001.1"/>
    <property type="molecule type" value="Genomic_DNA"/>
</dbReference>
<name>A0A164W6U4_9CRUS</name>
<dbReference type="Proteomes" id="UP000076858">
    <property type="component" value="Unassembled WGS sequence"/>
</dbReference>
<evidence type="ECO:0000313" key="1">
    <source>
        <dbReference type="EMBL" id="KZS13001.1"/>
    </source>
</evidence>
<protein>
    <submittedName>
        <fullName evidence="1">Uncharacterized protein</fullName>
    </submittedName>
</protein>
<sequence length="61" mass="6889">MLGASTTLLHPECKVRERGYPLICCYTSNAHTTEMDTENRPPLVNLFFSSPIFKTIASEKK</sequence>